<accession>A0AAW0MEB1</accession>
<sequence>MDIACRYWPYLQRTAEKLPELMPLTEMKPFLSVMHAKAHTSKCEIRWGGRNQEGAGNTVGEEVEQVNSFLSRAALTTKYMTKSGRVDMITILAIAWNARKMDTLHKALAKRFVKTTRRAEMEVANLENLRQEHNISVEDADQWMLDVEQWAISEDHVTDKGSLQKEIEELMYSIKQRKHDLYRQNDSNQVRQRQRRKLDDFVLPWEIQGDVVSFRLKRQHFDQVMLVNRYKEEKIILVKEMIQHCHYMSAALDKLDTLYHQSDDENNELTREGCQGLRCCLLHKQHLLQQDCKQQKIPMLVFTLIRLSS</sequence>
<dbReference type="InterPro" id="IPR040521">
    <property type="entry name" value="KDZ"/>
</dbReference>
<dbReference type="PANTHER" id="PTHR33104:SF2">
    <property type="entry name" value="CXC3 LIKE CYSTEINE CLUSTER DOMAIN-CONTAINING PROTEIN"/>
    <property type="match status" value="1"/>
</dbReference>
<comment type="caution">
    <text evidence="1">The sequence shown here is derived from an EMBL/GenBank/DDBJ whole genome shotgun (WGS) entry which is preliminary data.</text>
</comment>
<dbReference type="AlphaFoldDB" id="A0AAW0MEB1"/>
<dbReference type="PANTHER" id="PTHR33104">
    <property type="entry name" value="SI:DKEY-29D5.2"/>
    <property type="match status" value="1"/>
</dbReference>
<dbReference type="Pfam" id="PF18758">
    <property type="entry name" value="KDZ"/>
    <property type="match status" value="1"/>
</dbReference>
<evidence type="ECO:0000313" key="1">
    <source>
        <dbReference type="EMBL" id="KAK7878378.1"/>
    </source>
</evidence>
<gene>
    <name evidence="1" type="ORF">WMY93_031008</name>
</gene>
<reference evidence="2" key="1">
    <citation type="submission" date="2024-04" db="EMBL/GenBank/DDBJ databases">
        <title>Salinicola lusitanus LLJ914,a marine bacterium isolated from the Okinawa Trough.</title>
        <authorList>
            <person name="Li J."/>
        </authorList>
    </citation>
    <scope>NUCLEOTIDE SEQUENCE [LARGE SCALE GENOMIC DNA]</scope>
</reference>
<dbReference type="EMBL" id="JBBPFD010000530">
    <property type="protein sequence ID" value="KAK7878378.1"/>
    <property type="molecule type" value="Genomic_DNA"/>
</dbReference>
<organism evidence="1 2">
    <name type="scientific">Mugilogobius chulae</name>
    <name type="common">yellowstripe goby</name>
    <dbReference type="NCBI Taxonomy" id="88201"/>
    <lineage>
        <taxon>Eukaryota</taxon>
        <taxon>Metazoa</taxon>
        <taxon>Chordata</taxon>
        <taxon>Craniata</taxon>
        <taxon>Vertebrata</taxon>
        <taxon>Euteleostomi</taxon>
        <taxon>Actinopterygii</taxon>
        <taxon>Neopterygii</taxon>
        <taxon>Teleostei</taxon>
        <taxon>Neoteleostei</taxon>
        <taxon>Acanthomorphata</taxon>
        <taxon>Gobiaria</taxon>
        <taxon>Gobiiformes</taxon>
        <taxon>Gobioidei</taxon>
        <taxon>Gobiidae</taxon>
        <taxon>Gobionellinae</taxon>
        <taxon>Mugilogobius</taxon>
    </lineage>
</organism>
<dbReference type="Proteomes" id="UP001460270">
    <property type="component" value="Unassembled WGS sequence"/>
</dbReference>
<proteinExistence type="predicted"/>
<protein>
    <submittedName>
        <fullName evidence="1">Uncharacterized protein</fullName>
    </submittedName>
</protein>
<keyword evidence="2" id="KW-1185">Reference proteome</keyword>
<name>A0AAW0MEB1_9GOBI</name>
<evidence type="ECO:0000313" key="2">
    <source>
        <dbReference type="Proteomes" id="UP001460270"/>
    </source>
</evidence>